<dbReference type="SMART" id="SM00558">
    <property type="entry name" value="JmjC"/>
    <property type="match status" value="1"/>
</dbReference>
<evidence type="ECO:0000256" key="2">
    <source>
        <dbReference type="ARBA" id="ARBA00012900"/>
    </source>
</evidence>
<feature type="compositionally biased region" description="Basic and acidic residues" evidence="7">
    <location>
        <begin position="246"/>
        <end position="255"/>
    </location>
</feature>
<feature type="compositionally biased region" description="Pro residues" evidence="7">
    <location>
        <begin position="1168"/>
        <end position="1178"/>
    </location>
</feature>
<keyword evidence="3" id="KW-0479">Metal-binding</keyword>
<dbReference type="PANTHER" id="PTHR10694:SF7">
    <property type="entry name" value="[HISTONE H3]-TRIMETHYL-L-LYSINE(9) DEMETHYLASE"/>
    <property type="match status" value="1"/>
</dbReference>
<dbReference type="GO" id="GO:0005634">
    <property type="term" value="C:nucleus"/>
    <property type="evidence" value="ECO:0007669"/>
    <property type="project" value="TreeGrafter"/>
</dbReference>
<evidence type="ECO:0000256" key="4">
    <source>
        <dbReference type="ARBA" id="ARBA00022771"/>
    </source>
</evidence>
<dbReference type="EC" id="1.14.11.66" evidence="2"/>
<feature type="compositionally biased region" description="Basic and acidic residues" evidence="7">
    <location>
        <begin position="304"/>
        <end position="313"/>
    </location>
</feature>
<dbReference type="AlphaFoldDB" id="K5VXC2"/>
<feature type="region of interest" description="Disordered" evidence="7">
    <location>
        <begin position="165"/>
        <end position="313"/>
    </location>
</feature>
<keyword evidence="12" id="KW-1185">Reference proteome</keyword>
<evidence type="ECO:0000313" key="11">
    <source>
        <dbReference type="EMBL" id="EKM51254.1"/>
    </source>
</evidence>
<dbReference type="OrthoDB" id="9547406at2759"/>
<feature type="compositionally biased region" description="Polar residues" evidence="7">
    <location>
        <begin position="1068"/>
        <end position="1079"/>
    </location>
</feature>
<evidence type="ECO:0000313" key="12">
    <source>
        <dbReference type="Proteomes" id="UP000008370"/>
    </source>
</evidence>
<dbReference type="Pfam" id="PF02373">
    <property type="entry name" value="JmjC"/>
    <property type="match status" value="1"/>
</dbReference>
<comment type="catalytic activity">
    <reaction evidence="6">
        <text>N(6),N(6),N(6)-trimethyl-L-lysyl(9)-[histone H3] + 2 2-oxoglutarate + 2 O2 = N(6)-methyl-L-lysyl(9)-[histone H3] + 2 formaldehyde + 2 succinate + 2 CO2</text>
        <dbReference type="Rhea" id="RHEA:60200"/>
        <dbReference type="Rhea" id="RHEA-COMP:15538"/>
        <dbReference type="Rhea" id="RHEA-COMP:15542"/>
        <dbReference type="ChEBI" id="CHEBI:15379"/>
        <dbReference type="ChEBI" id="CHEBI:16526"/>
        <dbReference type="ChEBI" id="CHEBI:16810"/>
        <dbReference type="ChEBI" id="CHEBI:16842"/>
        <dbReference type="ChEBI" id="CHEBI:30031"/>
        <dbReference type="ChEBI" id="CHEBI:61929"/>
        <dbReference type="ChEBI" id="CHEBI:61961"/>
        <dbReference type="EC" id="1.14.11.66"/>
    </reaction>
</comment>
<dbReference type="Gene3D" id="3.30.40.10">
    <property type="entry name" value="Zinc/RING finger domain, C3HC4 (zinc finger)"/>
    <property type="match status" value="1"/>
</dbReference>
<dbReference type="PROSITE" id="PS51805">
    <property type="entry name" value="EPHD"/>
    <property type="match status" value="1"/>
</dbReference>
<dbReference type="Pfam" id="PF02375">
    <property type="entry name" value="JmjN"/>
    <property type="match status" value="1"/>
</dbReference>
<feature type="region of interest" description="Disordered" evidence="7">
    <location>
        <begin position="1"/>
        <end position="53"/>
    </location>
</feature>
<keyword evidence="4" id="KW-0863">Zinc-finger</keyword>
<sequence>MASTGSSTPSLTPSRSPTPEPPIQPNHFYGNENAHPPLSPSSDGRAWLDPADDPLAQRGIPVFTPTIEEFLDFEGYMNKVECWGMRSGIVKVIPPKEWRDALPALNPQLANVKLKNPIEQQMMGRAGLFRQQNIEKRKIMSVREWAELCSREELRAPGVDDIGLHARATNGTAKAKSRRGGRKTRDPETAEPEMTPSVMVKEEDEDHVDVSIRPAVQDETFAKQLTPPRSSESATPVSASDDAEPDGTHEKDLPTRESAVSSSGSHHSTAPQPPSGDVASAVAKEEEEEEVEEKPRTRGRRNPQTKEGREAAMAERVAKDEVFLESFDPHSDWLPPNTTSFDYTPEFCRELERRYWRNCGLSRPAWYGADMQGSLFTDETTSWNVAHLPSALSRLLPSSNKGLPGVNTPYLYFGMWRATFAWHVEDMDLFSINYIHFGAPKFWYAVPQARAAQLETSMKGYFPKDTSHCPQFLRHKSYLASPNILSKHSCRPNWLVQHAGEFVITYPRGYHAGFNLGFNCAESVNFALESWLELGRNAEVCQCVDFSVRIDVDQLLRDREAERLEAQQEEVRVAKAKSPRKRKAEDAQNSPKSKKPRTQVAKDNDQPPLPQAVPAKPVAPKVTLKLGPQPKEPDVFPCCLCVSTDRVGLLRVQNPPLGRKQGESGEASGAGGVWYAHEECASVVPETWVDEIEVEDPLPSGMKRRERVVLGVDGIVRDRWNLKCNACTKPRNKAHGAPIQCTKGKCPKAFHVSCARDGAGQSIIYRVVRAIEKEVVLLDSQVVPPAQFNDPGTVQMDVDQCGVYTPHVLKLIRKVEVELLCPQHNPAIAEAKKAAKQDRIRNELMTLPPGARIKLRVSAGVFEVTLCRVVEESSSVEVLWDRGLKREFKWGSVVFGNTELVVGQKPTEAAPEPEREPLIFSPIASAQYFVGIPATPSTSQATASSHPLALGSTPSFSVRPSATTYTQAYGHATPYGAPLPPQHVQPYQAYQGSYYAPYAPSSYRSGPPPPSQYSSWTNYQYNQSGHRYSMGPVCATSSHCASSESTYSTPSQSSSTVATPGPQDIPSVPTSQPSASDFQPSHGAGERPAYTTMTYQGYSGCGDAPTLNQLPSSHLRGTPLPRDTSSATSTGGRLAQTSGSSRSAPTCTQVSPTYSRTSTPNIIQSVPPAVPVYQPPNPIMSTTPSLRWQQPYTGPKSSSQSNYASSSTASHGPSPQPQPVHS</sequence>
<protein>
    <recommendedName>
        <fullName evidence="2">[histone H3]-trimethyl-L-lysine(9) demethylase</fullName>
        <ecNumber evidence="2">1.14.11.66</ecNumber>
    </recommendedName>
</protein>
<feature type="compositionally biased region" description="Polar residues" evidence="7">
    <location>
        <begin position="1179"/>
        <end position="1196"/>
    </location>
</feature>
<name>K5VXC2_PHACS</name>
<keyword evidence="5" id="KW-0862">Zinc</keyword>
<feature type="compositionally biased region" description="Low complexity" evidence="7">
    <location>
        <begin position="1197"/>
        <end position="1210"/>
    </location>
</feature>
<comment type="similarity">
    <text evidence="1">Belongs to the JHDM3 histone demethylase family.</text>
</comment>
<dbReference type="EMBL" id="JH930477">
    <property type="protein sequence ID" value="EKM51254.1"/>
    <property type="molecule type" value="Genomic_DNA"/>
</dbReference>
<feature type="compositionally biased region" description="Low complexity" evidence="7">
    <location>
        <begin position="258"/>
        <end position="268"/>
    </location>
</feature>
<feature type="domain" description="JmjC" evidence="9">
    <location>
        <begin position="377"/>
        <end position="543"/>
    </location>
</feature>
<feature type="domain" description="PHD-type" evidence="10">
    <location>
        <begin position="636"/>
        <end position="774"/>
    </location>
</feature>
<feature type="compositionally biased region" description="Polar residues" evidence="7">
    <location>
        <begin position="1123"/>
        <end position="1164"/>
    </location>
</feature>
<evidence type="ECO:0000256" key="3">
    <source>
        <dbReference type="ARBA" id="ARBA00022723"/>
    </source>
</evidence>
<dbReference type="InterPro" id="IPR034732">
    <property type="entry name" value="EPHD"/>
</dbReference>
<dbReference type="RefSeq" id="XP_007400405.1">
    <property type="nucleotide sequence ID" value="XM_007400343.1"/>
</dbReference>
<reference evidence="11 12" key="1">
    <citation type="journal article" date="2012" name="BMC Genomics">
        <title>Comparative genomics of the white-rot fungi, Phanerochaete carnosa and P. chrysosporium, to elucidate the genetic basis of the distinct wood types they colonize.</title>
        <authorList>
            <person name="Suzuki H."/>
            <person name="MacDonald J."/>
            <person name="Syed K."/>
            <person name="Salamov A."/>
            <person name="Hori C."/>
            <person name="Aerts A."/>
            <person name="Henrissat B."/>
            <person name="Wiebenga A."/>
            <person name="vanKuyk P.A."/>
            <person name="Barry K."/>
            <person name="Lindquist E."/>
            <person name="LaButti K."/>
            <person name="Lapidus A."/>
            <person name="Lucas S."/>
            <person name="Coutinho P."/>
            <person name="Gong Y."/>
            <person name="Samejima M."/>
            <person name="Mahadevan R."/>
            <person name="Abou-Zaid M."/>
            <person name="de Vries R.P."/>
            <person name="Igarashi K."/>
            <person name="Yadav J.S."/>
            <person name="Grigoriev I.V."/>
            <person name="Master E.R."/>
        </authorList>
    </citation>
    <scope>NUCLEOTIDE SEQUENCE [LARGE SCALE GENOMIC DNA]</scope>
    <source>
        <strain evidence="11 12">HHB-10118-sp</strain>
    </source>
</reference>
<feature type="region of interest" description="Disordered" evidence="7">
    <location>
        <begin position="1104"/>
        <end position="1222"/>
    </location>
</feature>
<feature type="region of interest" description="Disordered" evidence="7">
    <location>
        <begin position="1041"/>
        <end position="1089"/>
    </location>
</feature>
<dbReference type="Proteomes" id="UP000008370">
    <property type="component" value="Unassembled WGS sequence"/>
</dbReference>
<gene>
    <name evidence="11" type="ORF">PHACADRAFT_200074</name>
</gene>
<dbReference type="PROSITE" id="PS51183">
    <property type="entry name" value="JMJN"/>
    <property type="match status" value="1"/>
</dbReference>
<evidence type="ECO:0000256" key="7">
    <source>
        <dbReference type="SAM" id="MobiDB-lite"/>
    </source>
</evidence>
<proteinExistence type="inferred from homology"/>
<dbReference type="PROSITE" id="PS51184">
    <property type="entry name" value="JMJC"/>
    <property type="match status" value="1"/>
</dbReference>
<dbReference type="KEGG" id="pco:PHACADRAFT_200074"/>
<dbReference type="SMART" id="SM00545">
    <property type="entry name" value="JmjN"/>
    <property type="match status" value="1"/>
</dbReference>
<evidence type="ECO:0000259" key="10">
    <source>
        <dbReference type="PROSITE" id="PS51805"/>
    </source>
</evidence>
<feature type="compositionally biased region" description="Low complexity" evidence="7">
    <location>
        <begin position="1042"/>
        <end position="1059"/>
    </location>
</feature>
<dbReference type="Pfam" id="PF13771">
    <property type="entry name" value="zf-HC5HC2H"/>
    <property type="match status" value="1"/>
</dbReference>
<dbReference type="PANTHER" id="PTHR10694">
    <property type="entry name" value="LYSINE-SPECIFIC DEMETHYLASE"/>
    <property type="match status" value="1"/>
</dbReference>
<dbReference type="InterPro" id="IPR013083">
    <property type="entry name" value="Znf_RING/FYVE/PHD"/>
</dbReference>
<dbReference type="GeneID" id="18911469"/>
<dbReference type="GO" id="GO:0140684">
    <property type="term" value="F:histone H3K9me2/H3K9me3 demethylase activity"/>
    <property type="evidence" value="ECO:0007669"/>
    <property type="project" value="UniProtKB-EC"/>
</dbReference>
<evidence type="ECO:0000259" key="9">
    <source>
        <dbReference type="PROSITE" id="PS51184"/>
    </source>
</evidence>
<feature type="compositionally biased region" description="Polar residues" evidence="7">
    <location>
        <begin position="227"/>
        <end position="238"/>
    </location>
</feature>
<dbReference type="CDD" id="cd15571">
    <property type="entry name" value="ePHD"/>
    <property type="match status" value="1"/>
</dbReference>
<dbReference type="HOGENOM" id="CLU_001442_1_0_1"/>
<organism evidence="11 12">
    <name type="scientific">Phanerochaete carnosa (strain HHB-10118-sp)</name>
    <name type="common">White-rot fungus</name>
    <name type="synonym">Peniophora carnosa</name>
    <dbReference type="NCBI Taxonomy" id="650164"/>
    <lineage>
        <taxon>Eukaryota</taxon>
        <taxon>Fungi</taxon>
        <taxon>Dikarya</taxon>
        <taxon>Basidiomycota</taxon>
        <taxon>Agaricomycotina</taxon>
        <taxon>Agaricomycetes</taxon>
        <taxon>Polyporales</taxon>
        <taxon>Phanerochaetaceae</taxon>
        <taxon>Phanerochaete</taxon>
    </lineage>
</organism>
<evidence type="ECO:0000256" key="5">
    <source>
        <dbReference type="ARBA" id="ARBA00022833"/>
    </source>
</evidence>
<dbReference type="GO" id="GO:0008270">
    <property type="term" value="F:zinc ion binding"/>
    <property type="evidence" value="ECO:0007669"/>
    <property type="project" value="UniProtKB-KW"/>
</dbReference>
<dbReference type="InterPro" id="IPR003347">
    <property type="entry name" value="JmjC_dom"/>
</dbReference>
<dbReference type="GO" id="GO:0051864">
    <property type="term" value="F:histone H3K36 demethylase activity"/>
    <property type="evidence" value="ECO:0007669"/>
    <property type="project" value="TreeGrafter"/>
</dbReference>
<evidence type="ECO:0000256" key="1">
    <source>
        <dbReference type="ARBA" id="ARBA00009711"/>
    </source>
</evidence>
<dbReference type="STRING" id="650164.K5VXC2"/>
<dbReference type="GO" id="GO:0000785">
    <property type="term" value="C:chromatin"/>
    <property type="evidence" value="ECO:0007669"/>
    <property type="project" value="TreeGrafter"/>
</dbReference>
<dbReference type="Gene3D" id="2.60.120.650">
    <property type="entry name" value="Cupin"/>
    <property type="match status" value="2"/>
</dbReference>
<accession>K5VXC2</accession>
<dbReference type="InParanoid" id="K5VXC2"/>
<dbReference type="InterPro" id="IPR003349">
    <property type="entry name" value="JmjN"/>
</dbReference>
<evidence type="ECO:0000259" key="8">
    <source>
        <dbReference type="PROSITE" id="PS51183"/>
    </source>
</evidence>
<evidence type="ECO:0000256" key="6">
    <source>
        <dbReference type="ARBA" id="ARBA00049349"/>
    </source>
</evidence>
<dbReference type="GO" id="GO:0010468">
    <property type="term" value="P:regulation of gene expression"/>
    <property type="evidence" value="ECO:0007669"/>
    <property type="project" value="TreeGrafter"/>
</dbReference>
<feature type="compositionally biased region" description="Low complexity" evidence="7">
    <location>
        <begin position="1"/>
        <end position="15"/>
    </location>
</feature>
<feature type="domain" description="JmjN" evidence="8">
    <location>
        <begin position="60"/>
        <end position="101"/>
    </location>
</feature>
<feature type="region of interest" description="Disordered" evidence="7">
    <location>
        <begin position="566"/>
        <end position="617"/>
    </location>
</feature>
<dbReference type="SUPFAM" id="SSF51197">
    <property type="entry name" value="Clavaminate synthase-like"/>
    <property type="match status" value="1"/>
</dbReference>